<feature type="transmembrane region" description="Helical" evidence="4">
    <location>
        <begin position="1368"/>
        <end position="1393"/>
    </location>
</feature>
<feature type="compositionally biased region" description="Low complexity" evidence="3">
    <location>
        <begin position="762"/>
        <end position="776"/>
    </location>
</feature>
<protein>
    <recommendedName>
        <fullName evidence="7">LRRCT domain-containing protein</fullName>
    </recommendedName>
</protein>
<dbReference type="PROSITE" id="PS51450">
    <property type="entry name" value="LRR"/>
    <property type="match status" value="1"/>
</dbReference>
<dbReference type="SUPFAM" id="SSF52058">
    <property type="entry name" value="L domain-like"/>
    <property type="match status" value="1"/>
</dbReference>
<dbReference type="EMBL" id="LUCH01000333">
    <property type="protein sequence ID" value="KAF5405422.1"/>
    <property type="molecule type" value="Genomic_DNA"/>
</dbReference>
<dbReference type="InterPro" id="IPR032675">
    <property type="entry name" value="LRR_dom_sf"/>
</dbReference>
<comment type="caution">
    <text evidence="5">The sequence shown here is derived from an EMBL/GenBank/DDBJ whole genome shotgun (WGS) entry which is preliminary data.</text>
</comment>
<keyword evidence="4" id="KW-1133">Transmembrane helix</keyword>
<keyword evidence="2" id="KW-0677">Repeat</keyword>
<accession>A0A8J4STX4</accession>
<proteinExistence type="predicted"/>
<evidence type="ECO:0000256" key="2">
    <source>
        <dbReference type="ARBA" id="ARBA00022737"/>
    </source>
</evidence>
<feature type="compositionally biased region" description="Polar residues" evidence="3">
    <location>
        <begin position="1570"/>
        <end position="1579"/>
    </location>
</feature>
<feature type="compositionally biased region" description="Polar residues" evidence="3">
    <location>
        <begin position="726"/>
        <end position="753"/>
    </location>
</feature>
<dbReference type="InterPro" id="IPR001611">
    <property type="entry name" value="Leu-rich_rpt"/>
</dbReference>
<evidence type="ECO:0000256" key="4">
    <source>
        <dbReference type="SAM" id="Phobius"/>
    </source>
</evidence>
<dbReference type="SMART" id="SM00369">
    <property type="entry name" value="LRR_TYP"/>
    <property type="match status" value="5"/>
</dbReference>
<keyword evidence="4" id="KW-0812">Transmembrane</keyword>
<dbReference type="Pfam" id="PF13855">
    <property type="entry name" value="LRR_8"/>
    <property type="match status" value="1"/>
</dbReference>
<dbReference type="GO" id="GO:1990130">
    <property type="term" value="C:GATOR1 complex"/>
    <property type="evidence" value="ECO:0007669"/>
    <property type="project" value="TreeGrafter"/>
</dbReference>
<dbReference type="GO" id="GO:0005096">
    <property type="term" value="F:GTPase activator activity"/>
    <property type="evidence" value="ECO:0007669"/>
    <property type="project" value="InterPro"/>
</dbReference>
<keyword evidence="4" id="KW-0472">Membrane</keyword>
<feature type="compositionally biased region" description="Polar residues" evidence="3">
    <location>
        <begin position="289"/>
        <end position="306"/>
    </location>
</feature>
<evidence type="ECO:0000256" key="1">
    <source>
        <dbReference type="ARBA" id="ARBA00022614"/>
    </source>
</evidence>
<evidence type="ECO:0008006" key="7">
    <source>
        <dbReference type="Google" id="ProtNLM"/>
    </source>
</evidence>
<keyword evidence="1" id="KW-0433">Leucine-rich repeat</keyword>
<dbReference type="GO" id="GO:1904262">
    <property type="term" value="P:negative regulation of TORC1 signaling"/>
    <property type="evidence" value="ECO:0007669"/>
    <property type="project" value="TreeGrafter"/>
</dbReference>
<dbReference type="GO" id="GO:0010508">
    <property type="term" value="P:positive regulation of autophagy"/>
    <property type="evidence" value="ECO:0007669"/>
    <property type="project" value="TreeGrafter"/>
</dbReference>
<organism evidence="5 6">
    <name type="scientific">Paragonimus heterotremus</name>
    <dbReference type="NCBI Taxonomy" id="100268"/>
    <lineage>
        <taxon>Eukaryota</taxon>
        <taxon>Metazoa</taxon>
        <taxon>Spiralia</taxon>
        <taxon>Lophotrochozoa</taxon>
        <taxon>Platyhelminthes</taxon>
        <taxon>Trematoda</taxon>
        <taxon>Digenea</taxon>
        <taxon>Plagiorchiida</taxon>
        <taxon>Troglotremata</taxon>
        <taxon>Troglotrematidae</taxon>
        <taxon>Paragonimus</taxon>
    </lineage>
</organism>
<keyword evidence="6" id="KW-1185">Reference proteome</keyword>
<evidence type="ECO:0000313" key="5">
    <source>
        <dbReference type="EMBL" id="KAF5405422.1"/>
    </source>
</evidence>
<feature type="region of interest" description="Disordered" evidence="3">
    <location>
        <begin position="799"/>
        <end position="821"/>
    </location>
</feature>
<evidence type="ECO:0000313" key="6">
    <source>
        <dbReference type="Proteomes" id="UP000748531"/>
    </source>
</evidence>
<dbReference type="InterPro" id="IPR003591">
    <property type="entry name" value="Leu-rich_rpt_typical-subtyp"/>
</dbReference>
<dbReference type="Gene3D" id="3.80.10.10">
    <property type="entry name" value="Ribonuclease Inhibitor"/>
    <property type="match status" value="1"/>
</dbReference>
<dbReference type="PANTHER" id="PTHR13179">
    <property type="entry name" value="DEP DOMAIN CONTAINING PROTEIN 5"/>
    <property type="match status" value="1"/>
</dbReference>
<dbReference type="PANTHER" id="PTHR13179:SF8">
    <property type="entry name" value="GATOR COMPLEX PROTEIN DEPDC5"/>
    <property type="match status" value="1"/>
</dbReference>
<feature type="region of interest" description="Disordered" evidence="3">
    <location>
        <begin position="283"/>
        <end position="306"/>
    </location>
</feature>
<gene>
    <name evidence="5" type="ORF">PHET_01124</name>
</gene>
<dbReference type="InterPro" id="IPR027244">
    <property type="entry name" value="IML1"/>
</dbReference>
<dbReference type="OrthoDB" id="1055097at2759"/>
<reference evidence="5" key="1">
    <citation type="submission" date="2019-05" db="EMBL/GenBank/DDBJ databases">
        <title>Annotation for the trematode Paragonimus heterotremus.</title>
        <authorList>
            <person name="Choi Y.-J."/>
        </authorList>
    </citation>
    <scope>NUCLEOTIDE SEQUENCE</scope>
    <source>
        <strain evidence="5">LC</strain>
    </source>
</reference>
<feature type="region of interest" description="Disordered" evidence="3">
    <location>
        <begin position="1570"/>
        <end position="1606"/>
    </location>
</feature>
<evidence type="ECO:0000256" key="3">
    <source>
        <dbReference type="SAM" id="MobiDB-lite"/>
    </source>
</evidence>
<feature type="region of interest" description="Disordered" evidence="3">
    <location>
        <begin position="723"/>
        <end position="782"/>
    </location>
</feature>
<dbReference type="Proteomes" id="UP000748531">
    <property type="component" value="Unassembled WGS sequence"/>
</dbReference>
<feature type="compositionally biased region" description="Polar residues" evidence="3">
    <location>
        <begin position="805"/>
        <end position="820"/>
    </location>
</feature>
<name>A0A8J4STX4_9TREM</name>
<sequence>MDLICLGPQPLHSVPLFKIVNTHEDDYVVPYWINCSFYRSAQEMRRINLGYPVNRVQVFPVTMKFTDAGQMAAAWRCSEDFTYTTMESHQLVKRHPLPVHRILYPPYSNSFQAERLGLTNQVDQLTSRSSDDDDVHGVQHGLLQKQRYSGRGIPNAVMAAISTARVVAKANRATRRPTHSSESDISSVGELNWDETLHRFSTVLSRSDHLNTEPGKSINWKTSSQPMRANSVHHRTMATVASLPSVREHQVEMISSGPTQNIPQIQLTDSIVTEVHGRNDSFCSDADGSVSTASSVDSGANRDLSSQKIRHSTFRSHANLWHCQRPLSLTGPECHKNQYLKHFSGSLLSHVTPLGQTHRRGSLSQSTQSGCVSVVRPSLTTANSRRRTLSTFYPGRFQKGYEFTGNASFLAVTAGRRRWIFVRPHGNFVTESSYLCFLESCVVNSIVSLKVWAAYFNFLRARLNHSAPGGPFVPSDNLIIAGFDSARCPGVPVNSTSAAPTDRDWPTGACAGRILPKPTPKSNGLPPGFEASSGTCLPDVQRLLRCVEIFNNRTSSLAHSTSDCKMDDPTTGVDWKSVSTPATLPVHTDFFPDNASLKSETYVLHDYRVVVTGLPAHEWESTLDFVRDPGLLYCRRQLTVREVFYEMLLQRLSHGFQLCEKPPCLPTSSSSTGLDHHCASTVGSPGSTLLCTSGNGTAGASLSPPGTMRPSANKSTPLLSLEQRVSRTSGNSNSYFARKQLQQQQTSFDPSRLTSRRKQTRNSPNLPSSLLNSNNPRGGQLTNTTVRIVGIGLIPSGPPRVSVPLSRSTNRSGPRTQSVTPPAHEKLLFPHKYCCDMYTNDPVHTPSQLSLLLRSRLQLSLSLECLSYTLINHLPIPGFACPDVWVLWQRLCRCPSGCKCSDTNTAAFCCLLPADRGLGIAEQESETKQQLCQRDTNSVYHWPDITSCLPTWRQLKIQLIQSSWPHIRRHPIEHSISCTEHLERLVIAGSSSAVDGFFELHSSTLRNLLFQSAGTLRLRHLTVQQTQLRKIRSGFIDELRATQLLDCEIRNNPQLTSDGLGVGWLANAPQLRLLDLSRNKLTTIDLARWGFALLNTSALIILDLSGNQIAHLKSKAFIRIPNLLRLDLSNNLLDSLPLSVFIGLQRLKILNLKGNRLTVPGLKSGSLTLLDVLPDLRQLQLSENPLLTVDTTNDEQWWLNSVCPKNLTRVTLEKLTYWQTVSPNVRLMLPPIAWSRCPNLVHLILTPAYYVPCLPQHWLGLPPNAEAIPDGLRIQPSSFQICPPSTMMSTINNIPASHHPFIRPTLFTPRPVTANAVFLFKPSTLPSSKDGSVLPTELWTATNDNSHDISNSRTFRVLRLQNVGLNTWILFVLLFALFFVVVSLFVWGGFYCVRRHRRRFKARKRVCSPNNQYDSHAGLCSKYASVTAYPPDTCFYPVTLIPPSNTAYRSTDLSVNKDDLDYLCSSYQLTHANTRLLSPSDSGMGDVTPFTMQHSELSPSSSHASVRLSRTVQMPHRIMRHDPMCYHVPSFTSLRSAHLPSRMPNPSCFMYRSHLLTPQKLPQATLSTEDVSIGPSSTFGDPVDDCGTLSERTTSRTNDPRDKPIA</sequence>